<reference evidence="9 10" key="1">
    <citation type="submission" date="2018-03" db="EMBL/GenBank/DDBJ databases">
        <title>Genome sequencing of Weissella confusa isolates.</title>
        <authorList>
            <person name="Kajala I."/>
            <person name="Baruah R."/>
            <person name="Bergsveinson J."/>
            <person name="Juvonen R."/>
            <person name="Ziola B."/>
        </authorList>
    </citation>
    <scope>NUCLEOTIDE SEQUENCE [LARGE SCALE GENOMIC DNA]</scope>
    <source>
        <strain evidence="9 10">VTT E-062653</strain>
    </source>
</reference>
<dbReference type="EMBL" id="PVSN01000001">
    <property type="protein sequence ID" value="TGE76143.1"/>
    <property type="molecule type" value="Genomic_DNA"/>
</dbReference>
<evidence type="ECO:0000256" key="8">
    <source>
        <dbReference type="SAM" id="Phobius"/>
    </source>
</evidence>
<feature type="transmembrane region" description="Helical" evidence="8">
    <location>
        <begin position="7"/>
        <end position="30"/>
    </location>
</feature>
<dbReference type="GO" id="GO:0005886">
    <property type="term" value="C:plasma membrane"/>
    <property type="evidence" value="ECO:0007669"/>
    <property type="project" value="UniProtKB-SubCell"/>
</dbReference>
<name>A0A4Z0S6Z0_WEICO</name>
<keyword evidence="5 8" id="KW-0812">Transmembrane</keyword>
<feature type="transmembrane region" description="Helical" evidence="8">
    <location>
        <begin position="92"/>
        <end position="120"/>
    </location>
</feature>
<accession>A0A4Z0S6Z0</accession>
<evidence type="ECO:0000313" key="10">
    <source>
        <dbReference type="Proteomes" id="UP000297646"/>
    </source>
</evidence>
<evidence type="ECO:0000256" key="6">
    <source>
        <dbReference type="ARBA" id="ARBA00022989"/>
    </source>
</evidence>
<dbReference type="PANTHER" id="PTHR30472">
    <property type="entry name" value="FERRIC ENTEROBACTIN TRANSPORT SYSTEM PERMEASE PROTEIN"/>
    <property type="match status" value="1"/>
</dbReference>
<feature type="transmembrane region" description="Helical" evidence="8">
    <location>
        <begin position="50"/>
        <end position="71"/>
    </location>
</feature>
<dbReference type="InterPro" id="IPR000522">
    <property type="entry name" value="ABC_transptr_permease_BtuC"/>
</dbReference>
<dbReference type="Proteomes" id="UP000297646">
    <property type="component" value="Unassembled WGS sequence"/>
</dbReference>
<evidence type="ECO:0000256" key="2">
    <source>
        <dbReference type="ARBA" id="ARBA00007935"/>
    </source>
</evidence>
<gene>
    <name evidence="9" type="ORF">C6P11_00020</name>
</gene>
<evidence type="ECO:0000256" key="1">
    <source>
        <dbReference type="ARBA" id="ARBA00004651"/>
    </source>
</evidence>
<evidence type="ECO:0000256" key="7">
    <source>
        <dbReference type="ARBA" id="ARBA00023136"/>
    </source>
</evidence>
<organism evidence="9 10">
    <name type="scientific">Weissella confusa</name>
    <name type="common">Lactobacillus confusus</name>
    <dbReference type="NCBI Taxonomy" id="1583"/>
    <lineage>
        <taxon>Bacteria</taxon>
        <taxon>Bacillati</taxon>
        <taxon>Bacillota</taxon>
        <taxon>Bacilli</taxon>
        <taxon>Lactobacillales</taxon>
        <taxon>Lactobacillaceae</taxon>
        <taxon>Weissella</taxon>
    </lineage>
</organism>
<keyword evidence="3" id="KW-0813">Transport</keyword>
<evidence type="ECO:0000256" key="4">
    <source>
        <dbReference type="ARBA" id="ARBA00022475"/>
    </source>
</evidence>
<dbReference type="Gene3D" id="1.10.3470.10">
    <property type="entry name" value="ABC transporter involved in vitamin B12 uptake, BtuC"/>
    <property type="match status" value="1"/>
</dbReference>
<keyword evidence="7 8" id="KW-0472">Membrane</keyword>
<dbReference type="AlphaFoldDB" id="A0A4Z0S6Z0"/>
<dbReference type="InterPro" id="IPR037294">
    <property type="entry name" value="ABC_BtuC-like"/>
</dbReference>
<dbReference type="Pfam" id="PF01032">
    <property type="entry name" value="FecCD"/>
    <property type="match status" value="1"/>
</dbReference>
<comment type="similarity">
    <text evidence="2">Belongs to the binding-protein-dependent transport system permease family. FecCD subfamily.</text>
</comment>
<feature type="transmembrane region" description="Helical" evidence="8">
    <location>
        <begin position="211"/>
        <end position="240"/>
    </location>
</feature>
<protein>
    <submittedName>
        <fullName evidence="9">Iron ABC transporter permease</fullName>
    </submittedName>
</protein>
<feature type="transmembrane region" description="Helical" evidence="8">
    <location>
        <begin position="285"/>
        <end position="303"/>
    </location>
</feature>
<dbReference type="OrthoDB" id="9811721at2"/>
<proteinExistence type="inferred from homology"/>
<keyword evidence="4" id="KW-1003">Cell membrane</keyword>
<dbReference type="PANTHER" id="PTHR30472:SF25">
    <property type="entry name" value="ABC TRANSPORTER PERMEASE PROTEIN MJ0876-RELATED"/>
    <property type="match status" value="1"/>
</dbReference>
<keyword evidence="6 8" id="KW-1133">Transmembrane helix</keyword>
<dbReference type="SUPFAM" id="SSF81345">
    <property type="entry name" value="ABC transporter involved in vitamin B12 uptake, BtuC"/>
    <property type="match status" value="1"/>
</dbReference>
<dbReference type="GO" id="GO:0022857">
    <property type="term" value="F:transmembrane transporter activity"/>
    <property type="evidence" value="ECO:0007669"/>
    <property type="project" value="InterPro"/>
</dbReference>
<feature type="transmembrane region" description="Helical" evidence="8">
    <location>
        <begin position="132"/>
        <end position="152"/>
    </location>
</feature>
<comment type="subcellular location">
    <subcellularLocation>
        <location evidence="1">Cell membrane</location>
        <topology evidence="1">Multi-pass membrane protein</topology>
    </subcellularLocation>
</comment>
<evidence type="ECO:0000256" key="3">
    <source>
        <dbReference type="ARBA" id="ARBA00022448"/>
    </source>
</evidence>
<comment type="caution">
    <text evidence="9">The sequence shown here is derived from an EMBL/GenBank/DDBJ whole genome shotgun (WGS) entry which is preliminary data.</text>
</comment>
<feature type="transmembrane region" description="Helical" evidence="8">
    <location>
        <begin position="164"/>
        <end position="191"/>
    </location>
</feature>
<evidence type="ECO:0000313" key="9">
    <source>
        <dbReference type="EMBL" id="TGE76143.1"/>
    </source>
</evidence>
<sequence>MPMKHLYNWVLVGLLIISVVIALMVGSTGLPVFSNNDAWHLILAYRLPRIIVSIIGGAIIGTNGLLLQLVLRNRFVDASILGMMNGSQFFTTGALVLIPSVLANNVIVGALTGIIIMIGWRLVMPTNRGNLQLILIGIATAMTFQAGTNIASEGFGLPLPTLSTVTWLQVVQLAISGLVGSILLLLVWHHLKYFALSSQQVRLLGINESRTMWYVLIAISIWIGALTSLIGVVFFLGAILPQIARLMSPKAKSQQLIGSTALWGSLLLLNADTIARTILAPKELSTSAVLLAISGPLFVLMLIRGGRHA</sequence>
<evidence type="ECO:0000256" key="5">
    <source>
        <dbReference type="ARBA" id="ARBA00022692"/>
    </source>
</evidence>